<dbReference type="EMBL" id="LGRX02035777">
    <property type="protein sequence ID" value="KAK3233218.1"/>
    <property type="molecule type" value="Genomic_DNA"/>
</dbReference>
<sequence length="167" mass="17876">MVGVPELAEPVPELGRLKILHVLRDFLHHLSAHDVLRRGGFTPGIEAAEGFLTEESCSDIPDSRGSGIWEELTDLTALTGCSVVDEVNEEVGGLCSRFDRDSGIAVSVAVSAAASVIAGAVSEEVSEVIAQFISDFSVTDNLARESPITLHALRIRIGNRWSQKGPR</sequence>
<name>A0AAE0BAV3_9CHLO</name>
<evidence type="ECO:0000313" key="1">
    <source>
        <dbReference type="EMBL" id="KAK3233218.1"/>
    </source>
</evidence>
<dbReference type="AlphaFoldDB" id="A0AAE0BAV3"/>
<dbReference type="Proteomes" id="UP001190700">
    <property type="component" value="Unassembled WGS sequence"/>
</dbReference>
<reference evidence="1 2" key="1">
    <citation type="journal article" date="2015" name="Genome Biol. Evol.">
        <title>Comparative Genomics of a Bacterivorous Green Alga Reveals Evolutionary Causalities and Consequences of Phago-Mixotrophic Mode of Nutrition.</title>
        <authorList>
            <person name="Burns J.A."/>
            <person name="Paasch A."/>
            <person name="Narechania A."/>
            <person name="Kim E."/>
        </authorList>
    </citation>
    <scope>NUCLEOTIDE SEQUENCE [LARGE SCALE GENOMIC DNA]</scope>
    <source>
        <strain evidence="1 2">PLY_AMNH</strain>
    </source>
</reference>
<comment type="caution">
    <text evidence="1">The sequence shown here is derived from an EMBL/GenBank/DDBJ whole genome shotgun (WGS) entry which is preliminary data.</text>
</comment>
<protein>
    <submittedName>
        <fullName evidence="1">Uncharacterized protein</fullName>
    </submittedName>
</protein>
<proteinExistence type="predicted"/>
<organism evidence="1 2">
    <name type="scientific">Cymbomonas tetramitiformis</name>
    <dbReference type="NCBI Taxonomy" id="36881"/>
    <lineage>
        <taxon>Eukaryota</taxon>
        <taxon>Viridiplantae</taxon>
        <taxon>Chlorophyta</taxon>
        <taxon>Pyramimonadophyceae</taxon>
        <taxon>Pyramimonadales</taxon>
        <taxon>Pyramimonadaceae</taxon>
        <taxon>Cymbomonas</taxon>
    </lineage>
</organism>
<evidence type="ECO:0000313" key="2">
    <source>
        <dbReference type="Proteomes" id="UP001190700"/>
    </source>
</evidence>
<accession>A0AAE0BAV3</accession>
<keyword evidence="2" id="KW-1185">Reference proteome</keyword>
<gene>
    <name evidence="1" type="ORF">CYMTET_56471</name>
</gene>